<dbReference type="OMA" id="ESKMAMP"/>
<keyword evidence="11" id="KW-1185">Reference proteome</keyword>
<dbReference type="Proteomes" id="UP000017836">
    <property type="component" value="Unassembled WGS sequence"/>
</dbReference>
<dbReference type="EMBL" id="KI393807">
    <property type="protein sequence ID" value="ERN07168.1"/>
    <property type="molecule type" value="Genomic_DNA"/>
</dbReference>
<organism evidence="10 11">
    <name type="scientific">Amborella trichopoda</name>
    <dbReference type="NCBI Taxonomy" id="13333"/>
    <lineage>
        <taxon>Eukaryota</taxon>
        <taxon>Viridiplantae</taxon>
        <taxon>Streptophyta</taxon>
        <taxon>Embryophyta</taxon>
        <taxon>Tracheophyta</taxon>
        <taxon>Spermatophyta</taxon>
        <taxon>Magnoliopsida</taxon>
        <taxon>Amborellales</taxon>
        <taxon>Amborellaceae</taxon>
        <taxon>Amborella</taxon>
    </lineage>
</organism>
<dbReference type="CDD" id="cd09233">
    <property type="entry name" value="ACE1-Sec16-like"/>
    <property type="match status" value="1"/>
</dbReference>
<feature type="compositionally biased region" description="Polar residues" evidence="7">
    <location>
        <begin position="631"/>
        <end position="652"/>
    </location>
</feature>
<dbReference type="GO" id="GO:0070973">
    <property type="term" value="P:protein localization to endoplasmic reticulum exit site"/>
    <property type="evidence" value="ECO:0000318"/>
    <property type="project" value="GO_Central"/>
</dbReference>
<dbReference type="HOGENOM" id="CLU_002428_1_0_1"/>
<evidence type="ECO:0000313" key="11">
    <source>
        <dbReference type="Proteomes" id="UP000017836"/>
    </source>
</evidence>
<dbReference type="Pfam" id="PF12931">
    <property type="entry name" value="TPR_Sec16"/>
    <property type="match status" value="1"/>
</dbReference>
<keyword evidence="6" id="KW-0472">Membrane</keyword>
<reference evidence="11" key="1">
    <citation type="journal article" date="2013" name="Science">
        <title>The Amborella genome and the evolution of flowering plants.</title>
        <authorList>
            <consortium name="Amborella Genome Project"/>
        </authorList>
    </citation>
    <scope>NUCLEOTIDE SEQUENCE [LARGE SCALE GENOMIC DNA]</scope>
</reference>
<comment type="subcellular location">
    <subcellularLocation>
        <location evidence="1">Endoplasmic reticulum</location>
    </subcellularLocation>
    <subcellularLocation>
        <location evidence="6">Golgi apparatus membrane</location>
    </subcellularLocation>
</comment>
<feature type="region of interest" description="Disordered" evidence="7">
    <location>
        <begin position="1260"/>
        <end position="1281"/>
    </location>
</feature>
<keyword evidence="4 6" id="KW-0256">Endoplasmic reticulum</keyword>
<feature type="domain" description="Sec16 central conserved" evidence="9">
    <location>
        <begin position="768"/>
        <end position="891"/>
    </location>
</feature>
<dbReference type="STRING" id="13333.W1PGU0"/>
<dbReference type="InterPro" id="IPR024340">
    <property type="entry name" value="Sec16_CCD"/>
</dbReference>
<dbReference type="Pfam" id="PF12932">
    <property type="entry name" value="Sec16"/>
    <property type="match status" value="1"/>
</dbReference>
<evidence type="ECO:0000256" key="5">
    <source>
        <dbReference type="ARBA" id="ARBA00022892"/>
    </source>
</evidence>
<evidence type="ECO:0000256" key="2">
    <source>
        <dbReference type="ARBA" id="ARBA00005927"/>
    </source>
</evidence>
<dbReference type="Gramene" id="ERN07168">
    <property type="protein sequence ID" value="ERN07168"/>
    <property type="gene ID" value="AMTR_s00019p00148170"/>
</dbReference>
<feature type="compositionally biased region" description="Basic and acidic residues" evidence="7">
    <location>
        <begin position="159"/>
        <end position="178"/>
    </location>
</feature>
<dbReference type="InterPro" id="IPR024298">
    <property type="entry name" value="Sec16_Sec23-bd"/>
</dbReference>
<keyword evidence="6" id="KW-0333">Golgi apparatus</keyword>
<feature type="compositionally biased region" description="Low complexity" evidence="7">
    <location>
        <begin position="388"/>
        <end position="405"/>
    </location>
</feature>
<dbReference type="GO" id="GO:0007030">
    <property type="term" value="P:Golgi organization"/>
    <property type="evidence" value="ECO:0000318"/>
    <property type="project" value="GO_Central"/>
</dbReference>
<dbReference type="GO" id="GO:0012507">
    <property type="term" value="C:ER to Golgi transport vesicle membrane"/>
    <property type="evidence" value="ECO:0000318"/>
    <property type="project" value="GO_Central"/>
</dbReference>
<name>W1PGU0_AMBTC</name>
<evidence type="ECO:0000256" key="4">
    <source>
        <dbReference type="ARBA" id="ARBA00022824"/>
    </source>
</evidence>
<evidence type="ECO:0000256" key="7">
    <source>
        <dbReference type="SAM" id="MobiDB-lite"/>
    </source>
</evidence>
<feature type="region of interest" description="Disordered" evidence="7">
    <location>
        <begin position="219"/>
        <end position="245"/>
    </location>
</feature>
<dbReference type="GO" id="GO:0015031">
    <property type="term" value="P:protein transport"/>
    <property type="evidence" value="ECO:0007669"/>
    <property type="project" value="UniProtKB-KW"/>
</dbReference>
<evidence type="ECO:0000259" key="8">
    <source>
        <dbReference type="Pfam" id="PF12931"/>
    </source>
</evidence>
<feature type="region of interest" description="Disordered" evidence="7">
    <location>
        <begin position="285"/>
        <end position="312"/>
    </location>
</feature>
<evidence type="ECO:0000256" key="6">
    <source>
        <dbReference type="RuleBase" id="RU364101"/>
    </source>
</evidence>
<keyword evidence="6" id="KW-0653">Protein transport</keyword>
<proteinExistence type="inferred from homology"/>
<evidence type="ECO:0000313" key="10">
    <source>
        <dbReference type="EMBL" id="ERN07168.1"/>
    </source>
</evidence>
<feature type="region of interest" description="Disordered" evidence="7">
    <location>
        <begin position="1343"/>
        <end position="1365"/>
    </location>
</feature>
<accession>W1PGU0</accession>
<evidence type="ECO:0000259" key="9">
    <source>
        <dbReference type="Pfam" id="PF12932"/>
    </source>
</evidence>
<feature type="compositionally biased region" description="Basic and acidic residues" evidence="7">
    <location>
        <begin position="286"/>
        <end position="295"/>
    </location>
</feature>
<feature type="region of interest" description="Disordered" evidence="7">
    <location>
        <begin position="153"/>
        <end position="181"/>
    </location>
</feature>
<feature type="compositionally biased region" description="Polar residues" evidence="7">
    <location>
        <begin position="447"/>
        <end position="466"/>
    </location>
</feature>
<keyword evidence="5 6" id="KW-0931">ER-Golgi transport</keyword>
<feature type="domain" description="Sec16 Sec23-binding" evidence="8">
    <location>
        <begin position="992"/>
        <end position="1184"/>
    </location>
</feature>
<dbReference type="GO" id="GO:0000139">
    <property type="term" value="C:Golgi membrane"/>
    <property type="evidence" value="ECO:0007669"/>
    <property type="project" value="UniProtKB-SubCell"/>
</dbReference>
<feature type="region of interest" description="Disordered" evidence="7">
    <location>
        <begin position="504"/>
        <end position="540"/>
    </location>
</feature>
<keyword evidence="3 6" id="KW-0813">Transport</keyword>
<feature type="region of interest" description="Disordered" evidence="7">
    <location>
        <begin position="447"/>
        <end position="468"/>
    </location>
</feature>
<feature type="compositionally biased region" description="Polar residues" evidence="7">
    <location>
        <begin position="506"/>
        <end position="538"/>
    </location>
</feature>
<evidence type="ECO:0000256" key="1">
    <source>
        <dbReference type="ARBA" id="ARBA00004240"/>
    </source>
</evidence>
<protein>
    <recommendedName>
        <fullName evidence="6">Protein transport protein sec16</fullName>
    </recommendedName>
</protein>
<feature type="region of interest" description="Disordered" evidence="7">
    <location>
        <begin position="628"/>
        <end position="652"/>
    </location>
</feature>
<dbReference type="eggNOG" id="KOG1913">
    <property type="taxonomic scope" value="Eukaryota"/>
</dbReference>
<comment type="similarity">
    <text evidence="2 6">Belongs to the SEC16 family.</text>
</comment>
<dbReference type="PANTHER" id="PTHR13402">
    <property type="entry name" value="RGPR-RELATED"/>
    <property type="match status" value="1"/>
</dbReference>
<dbReference type="GO" id="GO:0016192">
    <property type="term" value="P:vesicle-mediated transport"/>
    <property type="evidence" value="ECO:0007669"/>
    <property type="project" value="UniProtKB-KW"/>
</dbReference>
<feature type="region of interest" description="Disordered" evidence="7">
    <location>
        <begin position="385"/>
        <end position="412"/>
    </location>
</feature>
<sequence length="1576" mass="169954">MASPPFEVEDQTDEDFFDKLVNDDDDGITSSSFKKTILVGSSQDMTEVLDANDTESELPDKAFSKLSLEDMGTSGETHEDLRDCVDKAPDDPVKDVLVAEESVSLRSFDSFVFNTVVERSDSVTPLLGFDINGSAIPKVAPHLGFEVNGGLDPNATPYSRRETIGGVDHNKSESRRGSDVTQTCVKEVQWSSFYAVSTQTDAGGFGSYSDFYSELEGDLADPNGGSGNSNIPAYFEPKNDPTLNRNQAPVTTFSSTTYQDDPASMSKAQSSFYRNNPVTFVSSTELRQEGTKTEEDGWNSSGNSNDQSYGVNTSNTTDGWQDVYSIQHYESLYPGWKYDWTNKMWYQVDSHYESASSSFAAKTLNQEGCIGQVYPSTGDGASISNQGSMNSSVTSFSNQSSESVVGTNNPSQGGSGYPSHMYFDPQCPGWYFDMLANEWRSLDSYVQTTQSDTTQGDPKSGNQQAQDAKGSLINPIATEAPVIAAKTLNQESCIRQGYPSAGDGASISNQGSMNSSGMPLLNQSSESVVGTNNPSQGDSGYPNHMYFDPQCPGWYFDMLTNEWRSLDSYVQTTQSDTTQIDPKSGNQQAQDANVSLINAIATEAPVISEHGQTDGWTGYLSSHSHAKDQVHTSFPQQNVSYPGQTSTGQCGDSQYLGQSNLYNSAWHDRSHGEQQMGFGNTATVPSYVPANYSHTNAKSQNFVTAETAYQFENMMADQQLQTQVSSDFYGNQKAVDYSPPSIPNVSSNYTQFSYGMAGGRTTTGRPHHALVTFAFGGKLVVMKPNNSFSSSAAIGSQDPAGGSISIINLMDIVVDKNDIMKDGSGASSYFHALCQQSFPGPLVGGSASSRDVYKLIDERIANCAVSSADFREGGHLRLLLSLLKICCQHYGKLRSPFAADSATQEVDGPESAVTKLFASTRNTGLHMSEYGACTQCLQSLPSEAQSRATAIEMQNLLIAGRKKEALQCGQEGQLWGPALVLAQQLGEEASLNGMLDDWKENVAIIAGNRIQGDQSVLVHLGDCLWRERDEVIAAQACYLVAELNIEPFSDTARLCLIGADHLKCPRTYASPEAIQRTEVYEYTKVQGNAQYILLPFQPYKVIYAHMLAEVGKVSDSLRYCQALSKSMKNAVRAPEAELWKSMISSLEERIRTHQQGGYSSNLAPAKLVGKLFTTIDRSIHRMIGAPPPPLPPLPGNALSSEPDNHLGISNVVNNSSRMSSGSLMPSASMDPISEWTGDNNKFTVQSRSISEPDFGSSLIQKDAASQKHSESKALASGGGNRFGRFGSSILQKAVGLVSRNRQAKLGEKNKFYYDEKLKRWVEEGAEPPPAEAVLAPPPTMASFQNGTPDYNPNSTVDKEVSPSNGVQGIKSPIPSGHTSGMPPIPPSTNQFSSRGRMGVRSRYVDTFNKGGGTSQSPSFQSPAAQIAKKPSTPSKFFVPTQATPSESIIQNDAGTTSENMIGTNGEDPSISGMHTSLPPIPSSSSMPRFASLDNVTSISSKGTMGLGKEMESLNSLSRAASWSGGFPQMIGHKPLNLAGGPSLSSSHSNSSLMNAVDTAYFPNSSGSFSDLQEVEL</sequence>
<evidence type="ECO:0000256" key="3">
    <source>
        <dbReference type="ARBA" id="ARBA00022448"/>
    </source>
</evidence>
<feature type="compositionally biased region" description="Polar residues" evidence="7">
    <location>
        <begin position="298"/>
        <end position="312"/>
    </location>
</feature>
<gene>
    <name evidence="10" type="ORF">AMTR_s00019p00148170</name>
</gene>
<dbReference type="GO" id="GO:0070971">
    <property type="term" value="C:endoplasmic reticulum exit site"/>
    <property type="evidence" value="ECO:0000318"/>
    <property type="project" value="GO_Central"/>
</dbReference>
<dbReference type="PANTHER" id="PTHR13402:SF6">
    <property type="entry name" value="SECRETORY 16, ISOFORM I"/>
    <property type="match status" value="1"/>
</dbReference>